<feature type="transmembrane region" description="Helical" evidence="1">
    <location>
        <begin position="177"/>
        <end position="194"/>
    </location>
</feature>
<evidence type="ECO:0000313" key="3">
    <source>
        <dbReference type="Proteomes" id="UP000649573"/>
    </source>
</evidence>
<feature type="transmembrane region" description="Helical" evidence="1">
    <location>
        <begin position="360"/>
        <end position="382"/>
    </location>
</feature>
<evidence type="ECO:0000256" key="1">
    <source>
        <dbReference type="SAM" id="Phobius"/>
    </source>
</evidence>
<sequence>MGAISAPDAVSGPSKDTQRVRWTTVAGRAGRLFRSEGAVAFYFGLLISLVFNFRIVLNPRSLITGGLGDPLLQTWELAWLHHFATEGGDLWTANQFYPAVDNFAFTDSLLGYLPLSLFGDGQYAAVFRYNVAFVLAFALAFTGCYLLAKQLGSSWQGAALAGVVFAWAPWRLAHLHHLNVVSTGGIALALWALARGHGYSFRGRTEARPGWIFAGWLIAAWQVSIGFAIGLPFVYLMGVVGLVIAATAWRRGLRVVAANAYGAAAFLVVMWFLIVPYMRVLDTYGFKRTWREIQVFSPPVNGLWTTPYETWLWVETIFNDHSAIPEPGIGEKLLFPGLVVVLLAVIGLFVSAWRVRVRALLASVVVVSVVLALGVNFLDGALYQFLWDHLPGWNAMRTPGRLMLWAILPLALLAAGAVTEFGRLLVDRTQVALQLIAIYLLVPALAALLEGIPRWPHVENPGIPPDVRRVFAETREPLLMLPIDETSEFTYLLWSTEGFPKLANGNSGNFPPQYQEISEATKNFPDQRSVDVLKHYGIRKVVVIKSRPFGVDFAARPVDGLPIDRVESGDIVEFTITG</sequence>
<organism evidence="2 3">
    <name type="scientific">Lentzea flava</name>
    <dbReference type="NCBI Taxonomy" id="103732"/>
    <lineage>
        <taxon>Bacteria</taxon>
        <taxon>Bacillati</taxon>
        <taxon>Actinomycetota</taxon>
        <taxon>Actinomycetes</taxon>
        <taxon>Pseudonocardiales</taxon>
        <taxon>Pseudonocardiaceae</taxon>
        <taxon>Lentzea</taxon>
    </lineage>
</organism>
<dbReference type="RefSeq" id="WP_189252510.1">
    <property type="nucleotide sequence ID" value="NZ_BMRE01000002.1"/>
</dbReference>
<keyword evidence="1" id="KW-0812">Transmembrane</keyword>
<keyword evidence="1" id="KW-0472">Membrane</keyword>
<keyword evidence="3" id="KW-1185">Reference proteome</keyword>
<feature type="transmembrane region" description="Helical" evidence="1">
    <location>
        <begin position="214"/>
        <end position="244"/>
    </location>
</feature>
<reference evidence="3" key="1">
    <citation type="journal article" date="2019" name="Int. J. Syst. Evol. Microbiol.">
        <title>The Global Catalogue of Microorganisms (GCM) 10K type strain sequencing project: providing services to taxonomists for standard genome sequencing and annotation.</title>
        <authorList>
            <consortium name="The Broad Institute Genomics Platform"/>
            <consortium name="The Broad Institute Genome Sequencing Center for Infectious Disease"/>
            <person name="Wu L."/>
            <person name="Ma J."/>
        </authorList>
    </citation>
    <scope>NUCLEOTIDE SEQUENCE [LARGE SCALE GENOMIC DNA]</scope>
    <source>
        <strain evidence="3">JCM 3296</strain>
    </source>
</reference>
<dbReference type="EMBL" id="BMRE01000002">
    <property type="protein sequence ID" value="GGU21268.1"/>
    <property type="molecule type" value="Genomic_DNA"/>
</dbReference>
<feature type="transmembrane region" description="Helical" evidence="1">
    <location>
        <begin position="39"/>
        <end position="57"/>
    </location>
</feature>
<dbReference type="Proteomes" id="UP000649573">
    <property type="component" value="Unassembled WGS sequence"/>
</dbReference>
<protein>
    <recommendedName>
        <fullName evidence="4">Glycosyltransferase RgtA/B/C/D-like domain-containing protein</fullName>
    </recommendedName>
</protein>
<feature type="transmembrane region" description="Helical" evidence="1">
    <location>
        <begin position="431"/>
        <end position="449"/>
    </location>
</feature>
<feature type="transmembrane region" description="Helical" evidence="1">
    <location>
        <begin position="333"/>
        <end position="353"/>
    </location>
</feature>
<evidence type="ECO:0008006" key="4">
    <source>
        <dbReference type="Google" id="ProtNLM"/>
    </source>
</evidence>
<feature type="transmembrane region" description="Helical" evidence="1">
    <location>
        <begin position="126"/>
        <end position="148"/>
    </location>
</feature>
<feature type="transmembrane region" description="Helical" evidence="1">
    <location>
        <begin position="256"/>
        <end position="278"/>
    </location>
</feature>
<proteinExistence type="predicted"/>
<gene>
    <name evidence="2" type="ORF">GCM10010178_11850</name>
</gene>
<feature type="transmembrane region" description="Helical" evidence="1">
    <location>
        <begin position="402"/>
        <end position="419"/>
    </location>
</feature>
<accession>A0ABQ2UF04</accession>
<comment type="caution">
    <text evidence="2">The sequence shown here is derived from an EMBL/GenBank/DDBJ whole genome shotgun (WGS) entry which is preliminary data.</text>
</comment>
<name>A0ABQ2UF04_9PSEU</name>
<evidence type="ECO:0000313" key="2">
    <source>
        <dbReference type="EMBL" id="GGU21268.1"/>
    </source>
</evidence>
<keyword evidence="1" id="KW-1133">Transmembrane helix</keyword>